<dbReference type="OrthoDB" id="502624at2"/>
<organism evidence="3 4">
    <name type="scientific">Streptomyces kasugaensis</name>
    <dbReference type="NCBI Taxonomy" id="1946"/>
    <lineage>
        <taxon>Bacteria</taxon>
        <taxon>Bacillati</taxon>
        <taxon>Actinomycetota</taxon>
        <taxon>Actinomycetes</taxon>
        <taxon>Kitasatosporales</taxon>
        <taxon>Streptomycetaceae</taxon>
        <taxon>Streptomyces</taxon>
    </lineage>
</organism>
<dbReference type="Proteomes" id="UP000292452">
    <property type="component" value="Unassembled WGS sequence"/>
</dbReference>
<dbReference type="AlphaFoldDB" id="A0A4Q9HRB2"/>
<proteinExistence type="inferred from homology"/>
<evidence type="ECO:0000256" key="2">
    <source>
        <dbReference type="RuleBase" id="RU000461"/>
    </source>
</evidence>
<sequence length="444" mass="49882">MTPREPRILTPTTSAVPAPPNDFTGVPAMSLDLVSVEDFSHNQFQYIEDPFSFYALMRERSPAHLSGTIYGGTWLMFRYADCARLMRDERLSNARSAVPLRFLPAEQREEFADMLDIYARWLAFHDGREHTRNRRQANKGYVPFTDEYLEPRIQGLVDQLLDQVDPTGFDLMSQFAFPLPAMVIADVLGVPVEAHAELNRWTDDIAHLFGSTSVSVEHLRRTRESTRQLAAFLASEDNARRSRAEGGLLHQLREAEVRGRRFSERDVVAQAALLLFAGVASIRYLIGNSVRALTAVPATERELLLHPATAGPAVEELLRLCTPVSFVGRVAGEDFEYTASDGTVVPLRKGQPLLLYVASANRDPAVFDRPDELVLDRPLPNRHLTFGTGRHLCFGDPLVRQTTRIALSSLYRRWPELHVPPQENNWNNNLGFHGITSLQVTGDA</sequence>
<evidence type="ECO:0000313" key="3">
    <source>
        <dbReference type="EMBL" id="TBO57513.1"/>
    </source>
</evidence>
<name>A0A4Q9HRB2_STRKA</name>
<dbReference type="GO" id="GO:0005506">
    <property type="term" value="F:iron ion binding"/>
    <property type="evidence" value="ECO:0007669"/>
    <property type="project" value="InterPro"/>
</dbReference>
<dbReference type="InterPro" id="IPR017972">
    <property type="entry name" value="Cyt_P450_CS"/>
</dbReference>
<dbReference type="EMBL" id="SIXH01000217">
    <property type="protein sequence ID" value="TBO57513.1"/>
    <property type="molecule type" value="Genomic_DNA"/>
</dbReference>
<dbReference type="PRINTS" id="PR00359">
    <property type="entry name" value="BP450"/>
</dbReference>
<comment type="similarity">
    <text evidence="1 2">Belongs to the cytochrome P450 family.</text>
</comment>
<keyword evidence="4" id="KW-1185">Reference proteome</keyword>
<keyword evidence="2" id="KW-0479">Metal-binding</keyword>
<dbReference type="InterPro" id="IPR036396">
    <property type="entry name" value="Cyt_P450_sf"/>
</dbReference>
<keyword evidence="2" id="KW-0503">Monooxygenase</keyword>
<dbReference type="GO" id="GO:0016705">
    <property type="term" value="F:oxidoreductase activity, acting on paired donors, with incorporation or reduction of molecular oxygen"/>
    <property type="evidence" value="ECO:0007669"/>
    <property type="project" value="InterPro"/>
</dbReference>
<accession>A0A4Q9HRB2</accession>
<dbReference type="InterPro" id="IPR001128">
    <property type="entry name" value="Cyt_P450"/>
</dbReference>
<dbReference type="PROSITE" id="PS00086">
    <property type="entry name" value="CYTOCHROME_P450"/>
    <property type="match status" value="1"/>
</dbReference>
<evidence type="ECO:0000313" key="4">
    <source>
        <dbReference type="Proteomes" id="UP000292452"/>
    </source>
</evidence>
<dbReference type="PANTHER" id="PTHR46696">
    <property type="entry name" value="P450, PUTATIVE (EUROFUNG)-RELATED"/>
    <property type="match status" value="1"/>
</dbReference>
<keyword evidence="2" id="KW-0560">Oxidoreductase</keyword>
<dbReference type="Gene3D" id="1.10.630.10">
    <property type="entry name" value="Cytochrome P450"/>
    <property type="match status" value="1"/>
</dbReference>
<keyword evidence="2" id="KW-0349">Heme</keyword>
<keyword evidence="2" id="KW-0408">Iron</keyword>
<dbReference type="Pfam" id="PF00067">
    <property type="entry name" value="p450"/>
    <property type="match status" value="1"/>
</dbReference>
<dbReference type="GO" id="GO:0004497">
    <property type="term" value="F:monooxygenase activity"/>
    <property type="evidence" value="ECO:0007669"/>
    <property type="project" value="UniProtKB-KW"/>
</dbReference>
<dbReference type="SUPFAM" id="SSF48264">
    <property type="entry name" value="Cytochrome P450"/>
    <property type="match status" value="1"/>
</dbReference>
<dbReference type="PANTHER" id="PTHR46696:SF1">
    <property type="entry name" value="CYTOCHROME P450 YJIB-RELATED"/>
    <property type="match status" value="1"/>
</dbReference>
<protein>
    <submittedName>
        <fullName evidence="3">Cytochrome P450</fullName>
    </submittedName>
</protein>
<dbReference type="InterPro" id="IPR002397">
    <property type="entry name" value="Cyt_P450_B"/>
</dbReference>
<comment type="caution">
    <text evidence="3">The sequence shown here is derived from an EMBL/GenBank/DDBJ whole genome shotgun (WGS) entry which is preliminary data.</text>
</comment>
<gene>
    <name evidence="3" type="ORF">EYS09_22285</name>
</gene>
<evidence type="ECO:0000256" key="1">
    <source>
        <dbReference type="ARBA" id="ARBA00010617"/>
    </source>
</evidence>
<dbReference type="GO" id="GO:0020037">
    <property type="term" value="F:heme binding"/>
    <property type="evidence" value="ECO:0007669"/>
    <property type="project" value="InterPro"/>
</dbReference>
<reference evidence="3 4" key="1">
    <citation type="submission" date="2019-02" db="EMBL/GenBank/DDBJ databases">
        <title>Draft Genome Sequence of Streptomyces sp. AM-2504, identified by 16S rRNA comparative analysis as a Streptomyces Kasugaensis strain.</title>
        <authorList>
            <person name="Napolioni V."/>
            <person name="Giuliodori A.M."/>
            <person name="Spurio R."/>
            <person name="Fabbretti A."/>
        </authorList>
    </citation>
    <scope>NUCLEOTIDE SEQUENCE [LARGE SCALE GENOMIC DNA]</scope>
    <source>
        <strain evidence="3 4">AM-2504</strain>
    </source>
</reference>